<dbReference type="Pfam" id="PF05947">
    <property type="entry name" value="T6SS_TssF"/>
    <property type="match status" value="1"/>
</dbReference>
<comment type="caution">
    <text evidence="1">The sequence shown here is derived from an EMBL/GenBank/DDBJ whole genome shotgun (WGS) entry which is preliminary data.</text>
</comment>
<evidence type="ECO:0000313" key="2">
    <source>
        <dbReference type="Proteomes" id="UP001139516"/>
    </source>
</evidence>
<dbReference type="NCBIfam" id="TIGR03359">
    <property type="entry name" value="VI_chp_6"/>
    <property type="match status" value="1"/>
</dbReference>
<accession>A0A9X1YF98</accession>
<dbReference type="PIRSF" id="PIRSF028304">
    <property type="entry name" value="UCP028304"/>
    <property type="match status" value="1"/>
</dbReference>
<sequence>MSGTLLPYYESELAAIRRLAGEFANAYPKVAGRLRLTPEQVDDPHVERLLEGVAFLAARVQHRLDDEMPEFSDALLEMLSPHLLAPVPSVATVRLLPPPELATAARVPRGLAVESEPVRGEVLRYRTCHDVTLWPVAVENVRLTGLPLAAPPNPRAAGAVASLRLTLRTTVPDMPFSALGLDRLRLHLRGVGQHAALLHELLCTATLGLSLADGPNDPRPTFLPAAALRPAGLENEEAALPWPSRAFAGHRLLTEYFAFPEKFLYLDLDGLEARTALHAGARLDIFVYLSRPVPELERVVAAESVALGCTPVVNLFPQRCEPIALDGTQAEWLVVPDARRPAALEVYALESVRLSRPDGRRQAVLPFHRLGRADRDEEVAPVNWVALRRPAVAPLPGTETRLMLREPDFQPAAPADAVLTIEALCCNRDLPVLLPFGGGQPHLHAGGSAAVGGVECLSPATPTLRPVLRERSAWKLVSHLALNHLAVTGGEAAALSLREILRLHDLRDAPETRAAIAGLLAADAVPGVARLPGGRAGAFGRGLDVTLTFDPQAWQAAGLYGLAAVLARFLALQVSVNSFVRTRVALRGRSGLAAEWAPRSGTRVLL</sequence>
<keyword evidence="2" id="KW-1185">Reference proteome</keyword>
<dbReference type="PANTHER" id="PTHR35370">
    <property type="entry name" value="CYTOPLASMIC PROTEIN-RELATED-RELATED"/>
    <property type="match status" value="1"/>
</dbReference>
<dbReference type="AlphaFoldDB" id="A0A9X1YF98"/>
<dbReference type="InterPro" id="IPR010272">
    <property type="entry name" value="T6SS_TssF"/>
</dbReference>
<protein>
    <submittedName>
        <fullName evidence="1">Type VI secretion system baseplate subunit TssF</fullName>
    </submittedName>
</protein>
<proteinExistence type="predicted"/>
<dbReference type="Proteomes" id="UP001139516">
    <property type="component" value="Unassembled WGS sequence"/>
</dbReference>
<organism evidence="1 2">
    <name type="scientific">Roseomonas acroporae</name>
    <dbReference type="NCBI Taxonomy" id="2937791"/>
    <lineage>
        <taxon>Bacteria</taxon>
        <taxon>Pseudomonadati</taxon>
        <taxon>Pseudomonadota</taxon>
        <taxon>Alphaproteobacteria</taxon>
        <taxon>Acetobacterales</taxon>
        <taxon>Roseomonadaceae</taxon>
        <taxon>Roseomonas</taxon>
    </lineage>
</organism>
<dbReference type="EMBL" id="JALPRX010000050">
    <property type="protein sequence ID" value="MCK8785146.1"/>
    <property type="molecule type" value="Genomic_DNA"/>
</dbReference>
<dbReference type="RefSeq" id="WP_248667267.1">
    <property type="nucleotide sequence ID" value="NZ_JALPRX010000050.1"/>
</dbReference>
<evidence type="ECO:0000313" key="1">
    <source>
        <dbReference type="EMBL" id="MCK8785146.1"/>
    </source>
</evidence>
<gene>
    <name evidence="1" type="primary">tssF</name>
    <name evidence="1" type="ORF">M0638_12205</name>
</gene>
<name>A0A9X1YF98_9PROT</name>
<reference evidence="1" key="1">
    <citation type="submission" date="2022-04" db="EMBL/GenBank/DDBJ databases">
        <title>Roseomonas acroporae sp. nov., isolated from coral Acropora digitifera.</title>
        <authorList>
            <person name="Sun H."/>
        </authorList>
    </citation>
    <scope>NUCLEOTIDE SEQUENCE</scope>
    <source>
        <strain evidence="1">NAR14</strain>
    </source>
</reference>
<dbReference type="PANTHER" id="PTHR35370:SF1">
    <property type="entry name" value="TYPE VI SECRETION SYSTEM COMPONENT TSSF1"/>
    <property type="match status" value="1"/>
</dbReference>